<accession>A0ABT5UFD2</accession>
<evidence type="ECO:0000313" key="1">
    <source>
        <dbReference type="EMBL" id="MDE1465017.1"/>
    </source>
</evidence>
<keyword evidence="2" id="KW-1185">Reference proteome</keyword>
<sequence>MSDFPIYSREGYVGWIRLRNERRYPIYDKSLYLIGMVLDEKYFYQGKTRGSIGGTKANPAHIGYVTPEKNTGLLVFRDCCGWAVGYCEGVKDIGGIEPNLIKDKPTNPISMDGLANHFSPSRLTEPAKVVSTGIWSHVSWAKVMTGKYKCKDKIKHQNCRELYNNGEGYYGRY</sequence>
<organism evidence="1 2">
    <name type="scientific">Spartinivicinus poritis</name>
    <dbReference type="NCBI Taxonomy" id="2994640"/>
    <lineage>
        <taxon>Bacteria</taxon>
        <taxon>Pseudomonadati</taxon>
        <taxon>Pseudomonadota</taxon>
        <taxon>Gammaproteobacteria</taxon>
        <taxon>Oceanospirillales</taxon>
        <taxon>Zooshikellaceae</taxon>
        <taxon>Spartinivicinus</taxon>
    </lineage>
</organism>
<dbReference type="RefSeq" id="WP_274691327.1">
    <property type="nucleotide sequence ID" value="NZ_JAPMOU010000049.1"/>
</dbReference>
<protein>
    <submittedName>
        <fullName evidence="1">Uncharacterized protein</fullName>
    </submittedName>
</protein>
<reference evidence="1 2" key="1">
    <citation type="submission" date="2022-11" db="EMBL/GenBank/DDBJ databases">
        <title>Spartinivicinus poritis sp. nov., isolated from scleractinian coral Porites lutea.</title>
        <authorList>
            <person name="Zhang G."/>
            <person name="Cai L."/>
            <person name="Wei Q."/>
        </authorList>
    </citation>
    <scope>NUCLEOTIDE SEQUENCE [LARGE SCALE GENOMIC DNA]</scope>
    <source>
        <strain evidence="1 2">A2-2</strain>
    </source>
</reference>
<evidence type="ECO:0000313" key="2">
    <source>
        <dbReference type="Proteomes" id="UP001528823"/>
    </source>
</evidence>
<proteinExistence type="predicted"/>
<comment type="caution">
    <text evidence="1">The sequence shown here is derived from an EMBL/GenBank/DDBJ whole genome shotgun (WGS) entry which is preliminary data.</text>
</comment>
<gene>
    <name evidence="1" type="ORF">ORQ98_23930</name>
</gene>
<dbReference type="EMBL" id="JAPMOU010000049">
    <property type="protein sequence ID" value="MDE1465017.1"/>
    <property type="molecule type" value="Genomic_DNA"/>
</dbReference>
<name>A0ABT5UFD2_9GAMM</name>
<dbReference type="Proteomes" id="UP001528823">
    <property type="component" value="Unassembled WGS sequence"/>
</dbReference>